<comment type="caution">
    <text evidence="1">The sequence shown here is derived from an EMBL/GenBank/DDBJ whole genome shotgun (WGS) entry which is preliminary data.</text>
</comment>
<sequence length="119" mass="13368">MAPSSQRTYVYKIIPTAPPSPIPDEYPLSDLDKTDGFVHLSIASQIPTTAGLFFQSASSLWVLKLRFTFADKVTYENGEECPHLHGNFGAADVEDAKEFTRGEGEKWEDAFRRQEGWLV</sequence>
<name>A0A9Q0ASF5_9PEZI</name>
<evidence type="ECO:0000313" key="1">
    <source>
        <dbReference type="EMBL" id="KAI1875384.1"/>
    </source>
</evidence>
<gene>
    <name evidence="1" type="ORF">JX265_004442</name>
</gene>
<proteinExistence type="predicted"/>
<evidence type="ECO:0000313" key="2">
    <source>
        <dbReference type="Proteomes" id="UP000829685"/>
    </source>
</evidence>
<dbReference type="Proteomes" id="UP000829685">
    <property type="component" value="Unassembled WGS sequence"/>
</dbReference>
<accession>A0A9Q0ASF5</accession>
<organism evidence="1 2">
    <name type="scientific">Neoarthrinium moseri</name>
    <dbReference type="NCBI Taxonomy" id="1658444"/>
    <lineage>
        <taxon>Eukaryota</taxon>
        <taxon>Fungi</taxon>
        <taxon>Dikarya</taxon>
        <taxon>Ascomycota</taxon>
        <taxon>Pezizomycotina</taxon>
        <taxon>Sordariomycetes</taxon>
        <taxon>Xylariomycetidae</taxon>
        <taxon>Amphisphaeriales</taxon>
        <taxon>Apiosporaceae</taxon>
        <taxon>Neoarthrinium</taxon>
    </lineage>
</organism>
<reference evidence="1" key="1">
    <citation type="submission" date="2021-03" db="EMBL/GenBank/DDBJ databases">
        <title>Revisited historic fungal species revealed as producer of novel bioactive compounds through whole genome sequencing and comparative genomics.</title>
        <authorList>
            <person name="Vignolle G.A."/>
            <person name="Hochenegger N."/>
            <person name="Mach R.L."/>
            <person name="Mach-Aigner A.R."/>
            <person name="Javad Rahimi M."/>
            <person name="Salim K.A."/>
            <person name="Chan C.M."/>
            <person name="Lim L.B.L."/>
            <person name="Cai F."/>
            <person name="Druzhinina I.S."/>
            <person name="U'Ren J.M."/>
            <person name="Derntl C."/>
        </authorList>
    </citation>
    <scope>NUCLEOTIDE SEQUENCE</scope>
    <source>
        <strain evidence="1">TUCIM 5799</strain>
    </source>
</reference>
<dbReference type="SUPFAM" id="SSF56399">
    <property type="entry name" value="ADP-ribosylation"/>
    <property type="match status" value="1"/>
</dbReference>
<dbReference type="EMBL" id="JAFIMR010000008">
    <property type="protein sequence ID" value="KAI1875384.1"/>
    <property type="molecule type" value="Genomic_DNA"/>
</dbReference>
<dbReference type="Gene3D" id="3.20.170.20">
    <property type="entry name" value="Protein of unknown function DUF952"/>
    <property type="match status" value="1"/>
</dbReference>
<dbReference type="Pfam" id="PF06108">
    <property type="entry name" value="DUF952"/>
    <property type="match status" value="1"/>
</dbReference>
<keyword evidence="2" id="KW-1185">Reference proteome</keyword>
<protein>
    <recommendedName>
        <fullName evidence="3">DUF952 domain protein</fullName>
    </recommendedName>
</protein>
<dbReference type="InterPro" id="IPR009297">
    <property type="entry name" value="DUF952"/>
</dbReference>
<evidence type="ECO:0008006" key="3">
    <source>
        <dbReference type="Google" id="ProtNLM"/>
    </source>
</evidence>
<dbReference type="OrthoDB" id="3335358at2759"/>
<dbReference type="AlphaFoldDB" id="A0A9Q0ASF5"/>
<dbReference type="PANTHER" id="PTHR34129:SF1">
    <property type="entry name" value="DUF952 DOMAIN-CONTAINING PROTEIN"/>
    <property type="match status" value="1"/>
</dbReference>
<dbReference type="PANTHER" id="PTHR34129">
    <property type="entry name" value="BLR1139 PROTEIN"/>
    <property type="match status" value="1"/>
</dbReference>